<dbReference type="Proteomes" id="UP001152519">
    <property type="component" value="Unassembled WGS sequence"/>
</dbReference>
<evidence type="ECO:0000256" key="1">
    <source>
        <dbReference type="SAM" id="MobiDB-lite"/>
    </source>
</evidence>
<accession>A0A9W4DZ97</accession>
<keyword evidence="2" id="KW-0472">Membrane</keyword>
<proteinExistence type="predicted"/>
<dbReference type="EMBL" id="CAJSLV010000070">
    <property type="protein sequence ID" value="CAG6396212.1"/>
    <property type="molecule type" value="Genomic_DNA"/>
</dbReference>
<comment type="caution">
    <text evidence="3">The sequence shown here is derived from an EMBL/GenBank/DDBJ whole genome shotgun (WGS) entry which is preliminary data.</text>
</comment>
<evidence type="ECO:0000313" key="3">
    <source>
        <dbReference type="EMBL" id="CAG6396212.1"/>
    </source>
</evidence>
<name>A0A9W4DZ97_9ACTN</name>
<sequence length="91" mass="10317">MNGTGTGSRQLEGAMTSEKAAGRGMRERMTPGRIVVLVLGVLALIFIFENTRDVRIRLLIPEVTMPLWLALLMTFVVGWLCGRFLRRSRRR</sequence>
<gene>
    <name evidence="3" type="ORF">SCOCK_40132</name>
</gene>
<keyword evidence="4" id="KW-1185">Reference proteome</keyword>
<protein>
    <submittedName>
        <fullName evidence="3">LapA_dom domain-containing protein</fullName>
    </submittedName>
</protein>
<evidence type="ECO:0000313" key="4">
    <source>
        <dbReference type="Proteomes" id="UP001152519"/>
    </source>
</evidence>
<feature type="region of interest" description="Disordered" evidence="1">
    <location>
        <begin position="1"/>
        <end position="25"/>
    </location>
</feature>
<evidence type="ECO:0000256" key="2">
    <source>
        <dbReference type="SAM" id="Phobius"/>
    </source>
</evidence>
<feature type="transmembrane region" description="Helical" evidence="2">
    <location>
        <begin position="68"/>
        <end position="85"/>
    </location>
</feature>
<reference evidence="3" key="1">
    <citation type="submission" date="2021-05" db="EMBL/GenBank/DDBJ databases">
        <authorList>
            <person name="Arsene-Ploetze F."/>
        </authorList>
    </citation>
    <scope>NUCLEOTIDE SEQUENCE</scope>
    <source>
        <strain evidence="3">DSM 42138</strain>
    </source>
</reference>
<feature type="transmembrane region" description="Helical" evidence="2">
    <location>
        <begin position="30"/>
        <end position="48"/>
    </location>
</feature>
<keyword evidence="2" id="KW-0812">Transmembrane</keyword>
<organism evidence="3 4">
    <name type="scientific">Actinacidiphila cocklensis</name>
    <dbReference type="NCBI Taxonomy" id="887465"/>
    <lineage>
        <taxon>Bacteria</taxon>
        <taxon>Bacillati</taxon>
        <taxon>Actinomycetota</taxon>
        <taxon>Actinomycetes</taxon>
        <taxon>Kitasatosporales</taxon>
        <taxon>Streptomycetaceae</taxon>
        <taxon>Actinacidiphila</taxon>
    </lineage>
</organism>
<keyword evidence="2" id="KW-1133">Transmembrane helix</keyword>
<dbReference type="AlphaFoldDB" id="A0A9W4DZ97"/>